<dbReference type="EMBL" id="ALPT02000001">
    <property type="protein sequence ID" value="KGA99083.1"/>
    <property type="molecule type" value="Genomic_DNA"/>
</dbReference>
<evidence type="ECO:0000313" key="3">
    <source>
        <dbReference type="Proteomes" id="UP000002754"/>
    </source>
</evidence>
<name>A0A094WSM8_ALKAL</name>
<evidence type="ECO:0000313" key="4">
    <source>
        <dbReference type="Proteomes" id="UP000297014"/>
    </source>
</evidence>
<dbReference type="RefSeq" id="WP_003323259.1">
    <property type="nucleotide sequence ID" value="NZ_ALPT02000001.1"/>
</dbReference>
<dbReference type="EMBL" id="JALP01000173">
    <property type="protein sequence ID" value="THG90116.1"/>
    <property type="molecule type" value="Genomic_DNA"/>
</dbReference>
<dbReference type="AlphaFoldDB" id="A0A094WSM8"/>
<comment type="caution">
    <text evidence="1">The sequence shown here is derived from an EMBL/GenBank/DDBJ whole genome shotgun (WGS) entry which is preliminary data.</text>
</comment>
<sequence length="301" mass="35604">MKDLMDSPWLRFFTPAHKRAVDEHLLRDEATTKLLKTGEKLIDHLISKAPGYNQKRSLRRKQKQSIVRLKINHKFIKLQLLDTKYSVSPIQKRITIICYRHYVRSKNGVGICKEASINYMKDGTWHVRSLKQSSLFQGIFFRIHRLDEAFSQGQSQSEGSLELLDKQKELLGASKTDQLPLLLEESKRFFDSVEQFSIDPLIQNRLERLIKQASKLSSDFDLLDYEEKHIVRRMFKEDVPKLLNTFLSLSLKNQLEQKENIFVTLSKMELTLIDYHNQLEKARVEKMNHLIRLQEMRYNRD</sequence>
<proteinExistence type="predicted"/>
<dbReference type="Proteomes" id="UP000002754">
    <property type="component" value="Unassembled WGS sequence"/>
</dbReference>
<organism evidence="1 3">
    <name type="scientific">Alkalihalobacillus alcalophilus ATCC 27647 = CGMCC 1.3604</name>
    <dbReference type="NCBI Taxonomy" id="1218173"/>
    <lineage>
        <taxon>Bacteria</taxon>
        <taxon>Bacillati</taxon>
        <taxon>Bacillota</taxon>
        <taxon>Bacilli</taxon>
        <taxon>Bacillales</taxon>
        <taxon>Bacillaceae</taxon>
        <taxon>Alkalihalobacillus</taxon>
    </lineage>
</organism>
<dbReference type="eggNOG" id="ENOG5033URX">
    <property type="taxonomic scope" value="Bacteria"/>
</dbReference>
<evidence type="ECO:0000313" key="2">
    <source>
        <dbReference type="EMBL" id="THG90116.1"/>
    </source>
</evidence>
<keyword evidence="3" id="KW-1185">Reference proteome</keyword>
<reference evidence="2 4" key="2">
    <citation type="submission" date="2014-01" db="EMBL/GenBank/DDBJ databases">
        <title>Draft genome sequencing of Bacillus alcalophilus CGMCC 1.3604.</title>
        <authorList>
            <person name="Yang J."/>
            <person name="Diao L."/>
            <person name="Yang S."/>
        </authorList>
    </citation>
    <scope>NUCLEOTIDE SEQUENCE [LARGE SCALE GENOMIC DNA]</scope>
    <source>
        <strain evidence="2 4">CGMCC 1.3604</strain>
    </source>
</reference>
<protein>
    <submittedName>
        <fullName evidence="1">Uncharacterized protein</fullName>
    </submittedName>
</protein>
<dbReference type="Proteomes" id="UP000297014">
    <property type="component" value="Unassembled WGS sequence"/>
</dbReference>
<dbReference type="STRING" id="1218173.BALCAV_0200050"/>
<evidence type="ECO:0000313" key="1">
    <source>
        <dbReference type="EMBL" id="KGA99083.1"/>
    </source>
</evidence>
<gene>
    <name evidence="2" type="ORF">AJ85_12810</name>
    <name evidence="1" type="ORF">BALCAV_0200050</name>
</gene>
<reference evidence="1 3" key="1">
    <citation type="journal article" date="2014" name="Genome Announc.">
        <title>Draft Genome Sequence of Bacillus alcalophilus AV1934, a Classic Alkaliphile Isolated from Human Feces in 1934.</title>
        <authorList>
            <person name="Attie O."/>
            <person name="Jayaprakash A."/>
            <person name="Shah H."/>
            <person name="Paulsen I.T."/>
            <person name="Morino M."/>
            <person name="Takahashi Y."/>
            <person name="Narumi I."/>
            <person name="Sachidanandam R."/>
            <person name="Satoh K."/>
            <person name="Ito M."/>
            <person name="Krulwich T.A."/>
        </authorList>
    </citation>
    <scope>NUCLEOTIDE SEQUENCE [LARGE SCALE GENOMIC DNA]</scope>
    <source>
        <strain evidence="1 3">AV1934</strain>
    </source>
</reference>
<accession>A0A094WSM8</accession>